<accession>A0A2R6XBS1</accession>
<dbReference type="PANTHER" id="PTHR36778:SF1">
    <property type="entry name" value="CADMIUM-INDUCED PROTEIN AS8"/>
    <property type="match status" value="1"/>
</dbReference>
<evidence type="ECO:0008006" key="5">
    <source>
        <dbReference type="Google" id="ProtNLM"/>
    </source>
</evidence>
<name>A0A2R6XBS1_MARPO</name>
<dbReference type="InterPro" id="IPR037735">
    <property type="entry name" value="AS8-like"/>
</dbReference>
<dbReference type="Proteomes" id="UP000244005">
    <property type="component" value="Unassembled WGS sequence"/>
</dbReference>
<feature type="region of interest" description="Disordered" evidence="1">
    <location>
        <begin position="147"/>
        <end position="209"/>
    </location>
</feature>
<feature type="transmembrane region" description="Helical" evidence="2">
    <location>
        <begin position="44"/>
        <end position="69"/>
    </location>
</feature>
<evidence type="ECO:0000256" key="2">
    <source>
        <dbReference type="SAM" id="Phobius"/>
    </source>
</evidence>
<dbReference type="PANTHER" id="PTHR36778">
    <property type="entry name" value="CADMIUM-INDUCED PROTEIN AS8"/>
    <property type="match status" value="1"/>
</dbReference>
<dbReference type="AlphaFoldDB" id="A0A2R6XBS1"/>
<organism evidence="3 4">
    <name type="scientific">Marchantia polymorpha</name>
    <name type="common">Common liverwort</name>
    <name type="synonym">Marchantia aquatica</name>
    <dbReference type="NCBI Taxonomy" id="3197"/>
    <lineage>
        <taxon>Eukaryota</taxon>
        <taxon>Viridiplantae</taxon>
        <taxon>Streptophyta</taxon>
        <taxon>Embryophyta</taxon>
        <taxon>Marchantiophyta</taxon>
        <taxon>Marchantiopsida</taxon>
        <taxon>Marchantiidae</taxon>
        <taxon>Marchantiales</taxon>
        <taxon>Marchantiaceae</taxon>
        <taxon>Marchantia</taxon>
    </lineage>
</organism>
<keyword evidence="2" id="KW-0812">Transmembrane</keyword>
<feature type="transmembrane region" description="Helical" evidence="2">
    <location>
        <begin position="20"/>
        <end position="38"/>
    </location>
</feature>
<keyword evidence="2" id="KW-1133">Transmembrane helix</keyword>
<keyword evidence="4" id="KW-1185">Reference proteome</keyword>
<proteinExistence type="predicted"/>
<gene>
    <name evidence="3" type="ORF">MARPO_0024s0063</name>
</gene>
<sequence>MTIVGLFRRYKRWNPVHPTFGAFWGVGVGLGCGVGWGPGFGPEAVGFVGAGCGVGFSVGVTLIGIGVGLPASGLTCLPFDALMWTGKGASSLTFNHAIPALAFGAKQSWQAMALQSAALEKGVQRFCEIEVPKGREFMHRLQMRVSKGLRASSKPPGEPEFRSPHVHFNRGIKKIENSPTGTSSSPPFPPPRTDRPPATLTKDSAADRS</sequence>
<dbReference type="OrthoDB" id="1865891at2759"/>
<keyword evidence="2" id="KW-0472">Membrane</keyword>
<reference evidence="4" key="1">
    <citation type="journal article" date="2017" name="Cell">
        <title>Insights into land plant evolution garnered from the Marchantia polymorpha genome.</title>
        <authorList>
            <person name="Bowman J.L."/>
            <person name="Kohchi T."/>
            <person name="Yamato K.T."/>
            <person name="Jenkins J."/>
            <person name="Shu S."/>
            <person name="Ishizaki K."/>
            <person name="Yamaoka S."/>
            <person name="Nishihama R."/>
            <person name="Nakamura Y."/>
            <person name="Berger F."/>
            <person name="Adam C."/>
            <person name="Aki S.S."/>
            <person name="Althoff F."/>
            <person name="Araki T."/>
            <person name="Arteaga-Vazquez M.A."/>
            <person name="Balasubrmanian S."/>
            <person name="Barry K."/>
            <person name="Bauer D."/>
            <person name="Boehm C.R."/>
            <person name="Briginshaw L."/>
            <person name="Caballero-Perez J."/>
            <person name="Catarino B."/>
            <person name="Chen F."/>
            <person name="Chiyoda S."/>
            <person name="Chovatia M."/>
            <person name="Davies K.M."/>
            <person name="Delmans M."/>
            <person name="Demura T."/>
            <person name="Dierschke T."/>
            <person name="Dolan L."/>
            <person name="Dorantes-Acosta A.E."/>
            <person name="Eklund D.M."/>
            <person name="Florent S.N."/>
            <person name="Flores-Sandoval E."/>
            <person name="Fujiyama A."/>
            <person name="Fukuzawa H."/>
            <person name="Galik B."/>
            <person name="Grimanelli D."/>
            <person name="Grimwood J."/>
            <person name="Grossniklaus U."/>
            <person name="Hamada T."/>
            <person name="Haseloff J."/>
            <person name="Hetherington A.J."/>
            <person name="Higo A."/>
            <person name="Hirakawa Y."/>
            <person name="Hundley H.N."/>
            <person name="Ikeda Y."/>
            <person name="Inoue K."/>
            <person name="Inoue S.I."/>
            <person name="Ishida S."/>
            <person name="Jia Q."/>
            <person name="Kakita M."/>
            <person name="Kanazawa T."/>
            <person name="Kawai Y."/>
            <person name="Kawashima T."/>
            <person name="Kennedy M."/>
            <person name="Kinose K."/>
            <person name="Kinoshita T."/>
            <person name="Kohara Y."/>
            <person name="Koide E."/>
            <person name="Komatsu K."/>
            <person name="Kopischke S."/>
            <person name="Kubo M."/>
            <person name="Kyozuka J."/>
            <person name="Lagercrantz U."/>
            <person name="Lin S.S."/>
            <person name="Lindquist E."/>
            <person name="Lipzen A.M."/>
            <person name="Lu C.W."/>
            <person name="De Luna E."/>
            <person name="Martienssen R.A."/>
            <person name="Minamino N."/>
            <person name="Mizutani M."/>
            <person name="Mizutani M."/>
            <person name="Mochizuki N."/>
            <person name="Monte I."/>
            <person name="Mosher R."/>
            <person name="Nagasaki H."/>
            <person name="Nakagami H."/>
            <person name="Naramoto S."/>
            <person name="Nishitani K."/>
            <person name="Ohtani M."/>
            <person name="Okamoto T."/>
            <person name="Okumura M."/>
            <person name="Phillips J."/>
            <person name="Pollak B."/>
            <person name="Reinders A."/>
            <person name="Rovekamp M."/>
            <person name="Sano R."/>
            <person name="Sawa S."/>
            <person name="Schmid M.W."/>
            <person name="Shirakawa M."/>
            <person name="Solano R."/>
            <person name="Spunde A."/>
            <person name="Suetsugu N."/>
            <person name="Sugano S."/>
            <person name="Sugiyama A."/>
            <person name="Sun R."/>
            <person name="Suzuki Y."/>
            <person name="Takenaka M."/>
            <person name="Takezawa D."/>
            <person name="Tomogane H."/>
            <person name="Tsuzuki M."/>
            <person name="Ueda T."/>
            <person name="Umeda M."/>
            <person name="Ward J.M."/>
            <person name="Watanabe Y."/>
            <person name="Yazaki K."/>
            <person name="Yokoyama R."/>
            <person name="Yoshitake Y."/>
            <person name="Yotsui I."/>
            <person name="Zachgo S."/>
            <person name="Schmutz J."/>
        </authorList>
    </citation>
    <scope>NUCLEOTIDE SEQUENCE [LARGE SCALE GENOMIC DNA]</scope>
    <source>
        <strain evidence="4">Tak-1</strain>
    </source>
</reference>
<evidence type="ECO:0000256" key="1">
    <source>
        <dbReference type="SAM" id="MobiDB-lite"/>
    </source>
</evidence>
<evidence type="ECO:0000313" key="3">
    <source>
        <dbReference type="EMBL" id="PTQ43547.1"/>
    </source>
</evidence>
<dbReference type="EMBL" id="KZ772696">
    <property type="protein sequence ID" value="PTQ43547.1"/>
    <property type="molecule type" value="Genomic_DNA"/>
</dbReference>
<dbReference type="Gramene" id="Mp3g22860.1">
    <property type="protein sequence ID" value="Mp3g22860.1.cds1"/>
    <property type="gene ID" value="Mp3g22860"/>
</dbReference>
<evidence type="ECO:0000313" key="4">
    <source>
        <dbReference type="Proteomes" id="UP000244005"/>
    </source>
</evidence>
<protein>
    <recommendedName>
        <fullName evidence="5">Cadmium-induced protein AS8</fullName>
    </recommendedName>
</protein>